<dbReference type="SUPFAM" id="SSF46785">
    <property type="entry name" value="Winged helix' DNA-binding domain"/>
    <property type="match status" value="2"/>
</dbReference>
<dbReference type="PANTHER" id="PTHR43537:SF5">
    <property type="entry name" value="UXU OPERON TRANSCRIPTIONAL REGULATOR"/>
    <property type="match status" value="1"/>
</dbReference>
<organism evidence="6 7">
    <name type="scientific">Sessilibacter corallicola</name>
    <dbReference type="NCBI Taxonomy" id="2904075"/>
    <lineage>
        <taxon>Bacteria</taxon>
        <taxon>Pseudomonadati</taxon>
        <taxon>Pseudomonadota</taxon>
        <taxon>Gammaproteobacteria</taxon>
        <taxon>Cellvibrionales</taxon>
        <taxon>Cellvibrionaceae</taxon>
        <taxon>Sessilibacter</taxon>
    </lineage>
</organism>
<dbReference type="Pfam" id="PF00392">
    <property type="entry name" value="GntR"/>
    <property type="match status" value="2"/>
</dbReference>
<dbReference type="InterPro" id="IPR036390">
    <property type="entry name" value="WH_DNA-bd_sf"/>
</dbReference>
<feature type="domain" description="HTH gntR-type" evidence="5">
    <location>
        <begin position="250"/>
        <end position="320"/>
    </location>
</feature>
<dbReference type="Pfam" id="PF07729">
    <property type="entry name" value="FCD"/>
    <property type="match status" value="1"/>
</dbReference>
<evidence type="ECO:0000256" key="2">
    <source>
        <dbReference type="ARBA" id="ARBA00023125"/>
    </source>
</evidence>
<feature type="domain" description="HTH gntR-type" evidence="5">
    <location>
        <begin position="9"/>
        <end position="79"/>
    </location>
</feature>
<dbReference type="EMBL" id="BAABWN010000003">
    <property type="protein sequence ID" value="GAA6167355.1"/>
    <property type="molecule type" value="Genomic_DNA"/>
</dbReference>
<accession>A0ABQ0A6Z0</accession>
<evidence type="ECO:0000256" key="4">
    <source>
        <dbReference type="SAM" id="Coils"/>
    </source>
</evidence>
<dbReference type="InterPro" id="IPR008920">
    <property type="entry name" value="TF_FadR/GntR_C"/>
</dbReference>
<dbReference type="InterPro" id="IPR000524">
    <property type="entry name" value="Tscrpt_reg_HTH_GntR"/>
</dbReference>
<keyword evidence="7" id="KW-1185">Reference proteome</keyword>
<keyword evidence="3" id="KW-0804">Transcription</keyword>
<name>A0ABQ0A6Z0_9GAMM</name>
<feature type="coiled-coil region" evidence="4">
    <location>
        <begin position="419"/>
        <end position="446"/>
    </location>
</feature>
<dbReference type="SMART" id="SM00345">
    <property type="entry name" value="HTH_GNTR"/>
    <property type="match status" value="2"/>
</dbReference>
<keyword evidence="1" id="KW-0805">Transcription regulation</keyword>
<comment type="caution">
    <text evidence="6">The sequence shown here is derived from an EMBL/GenBank/DDBJ whole genome shotgun (WGS) entry which is preliminary data.</text>
</comment>
<evidence type="ECO:0000259" key="5">
    <source>
        <dbReference type="PROSITE" id="PS50949"/>
    </source>
</evidence>
<dbReference type="SUPFAM" id="SSF48008">
    <property type="entry name" value="GntR ligand-binding domain-like"/>
    <property type="match status" value="1"/>
</dbReference>
<reference evidence="6 7" key="1">
    <citation type="submission" date="2024-04" db="EMBL/GenBank/DDBJ databases">
        <title>Draft genome sequence of Sessilibacter corallicola NBRC 116591.</title>
        <authorList>
            <person name="Miyakawa T."/>
            <person name="Kusuya Y."/>
            <person name="Miura T."/>
        </authorList>
    </citation>
    <scope>NUCLEOTIDE SEQUENCE [LARGE SCALE GENOMIC DNA]</scope>
    <source>
        <strain evidence="6 7">KU-00831-HH</strain>
    </source>
</reference>
<dbReference type="InterPro" id="IPR036388">
    <property type="entry name" value="WH-like_DNA-bd_sf"/>
</dbReference>
<dbReference type="PROSITE" id="PS50949">
    <property type="entry name" value="HTH_GNTR"/>
    <property type="match status" value="2"/>
</dbReference>
<protein>
    <recommendedName>
        <fullName evidence="5">HTH gntR-type domain-containing protein</fullName>
    </recommendedName>
</protein>
<dbReference type="InterPro" id="IPR011711">
    <property type="entry name" value="GntR_C"/>
</dbReference>
<evidence type="ECO:0000256" key="1">
    <source>
        <dbReference type="ARBA" id="ARBA00023015"/>
    </source>
</evidence>
<keyword evidence="4" id="KW-0175">Coiled coil</keyword>
<evidence type="ECO:0000313" key="6">
    <source>
        <dbReference type="EMBL" id="GAA6167355.1"/>
    </source>
</evidence>
<dbReference type="Proteomes" id="UP001465153">
    <property type="component" value="Unassembled WGS sequence"/>
</dbReference>
<dbReference type="RefSeq" id="WP_353302019.1">
    <property type="nucleotide sequence ID" value="NZ_BAABWN010000003.1"/>
</dbReference>
<keyword evidence="2" id="KW-0238">DNA-binding</keyword>
<evidence type="ECO:0000313" key="7">
    <source>
        <dbReference type="Proteomes" id="UP001465153"/>
    </source>
</evidence>
<sequence length="471" mass="53121">MANKSTQCAKTGFLLANRIAKDIIDQNLSPGVLFGREPELLAQYGISRDPFREAVRILEWQGLATSVRGSGGGLRVGNLNPETISNIIRDYLFLSNTSVSDLIAVIKAFTEYGIDLLTTPEHEQIRISLLTLKTSWKDQQSSENDSLKFFKKLLIQLIKYTRNPAIGLFLTPIMDVINNAYTSTDESTAFNAPSIQLLFNCIDLAVLGESIKSKFEINSYLDLLEKQYQETLSKTVCEKEFPNWLENSSPKKAQILVYKIHRHIVENQLQPGTKIGLEPDLLERYKVSRAVFREAIRQLEIIGLVEQKKGRSGGLMVSQPNPASLIPVAVVYLFHANFGFEKFDESRKIIEIKSAELAAEKISCDQIITLKTLLENCNRSSAEEYIATSLELHTTLCEFSCNPILAMYMSILAEISKLATRDSDRLERLQKNIHDLKNSQQKVIDAIVNKEPNLAKTLMKSHRLLVSHCLR</sequence>
<dbReference type="Gene3D" id="1.10.10.10">
    <property type="entry name" value="Winged helix-like DNA-binding domain superfamily/Winged helix DNA-binding domain"/>
    <property type="match status" value="2"/>
</dbReference>
<dbReference type="SMART" id="SM00895">
    <property type="entry name" value="FCD"/>
    <property type="match status" value="1"/>
</dbReference>
<dbReference type="Gene3D" id="1.20.120.530">
    <property type="entry name" value="GntR ligand-binding domain-like"/>
    <property type="match status" value="1"/>
</dbReference>
<dbReference type="PANTHER" id="PTHR43537">
    <property type="entry name" value="TRANSCRIPTIONAL REGULATOR, GNTR FAMILY"/>
    <property type="match status" value="1"/>
</dbReference>
<gene>
    <name evidence="6" type="ORF">NBRC116591_11650</name>
</gene>
<evidence type="ECO:0000256" key="3">
    <source>
        <dbReference type="ARBA" id="ARBA00023163"/>
    </source>
</evidence>
<proteinExistence type="predicted"/>